<reference evidence="3 4" key="1">
    <citation type="submission" date="2023-10" db="EMBL/GenBank/DDBJ databases">
        <title>Sorlinia euscelidii gen. nov., sp. nov., an acetic acid bacteria isolated from the gut of Euscelidius variegatus emitter.</title>
        <authorList>
            <person name="Michoud G."/>
            <person name="Marasco R."/>
            <person name="Seferji K."/>
            <person name="Gonella E."/>
            <person name="Garuglieri E."/>
            <person name="Alma A."/>
            <person name="Mapelli F."/>
            <person name="Borin S."/>
            <person name="Daffonchio D."/>
            <person name="Crotti E."/>
        </authorList>
    </citation>
    <scope>NUCLEOTIDE SEQUENCE [LARGE SCALE GENOMIC DNA]</scope>
    <source>
        <strain evidence="3 4">EV16P</strain>
    </source>
</reference>
<dbReference type="EMBL" id="JAWJZY010000001">
    <property type="protein sequence ID" value="MEE8657916.1"/>
    <property type="molecule type" value="Genomic_DNA"/>
</dbReference>
<comment type="caution">
    <text evidence="3">The sequence shown here is derived from an EMBL/GenBank/DDBJ whole genome shotgun (WGS) entry which is preliminary data.</text>
</comment>
<sequence>MWPSQKKEKAPQTPQELVSSSVELIEAVLEKLRKEKTDFLISQLEDRNVGLTEENNVLSKDIGRLAKRVKELEDKNQNLSEFHRKIHFASGFAPVTFLLYEISRLSGYVELSIKVLVGGVTISAIAIGLTFGLKFPEKFFSLISQIKC</sequence>
<organism evidence="3 4">
    <name type="scientific">Sorlinia euscelidii</name>
    <dbReference type="NCBI Taxonomy" id="3081148"/>
    <lineage>
        <taxon>Bacteria</taxon>
        <taxon>Pseudomonadati</taxon>
        <taxon>Pseudomonadota</taxon>
        <taxon>Alphaproteobacteria</taxon>
        <taxon>Acetobacterales</taxon>
        <taxon>Acetobacteraceae</taxon>
        <taxon>Sorlinia</taxon>
    </lineage>
</organism>
<gene>
    <name evidence="3" type="ORF">DOFOFD_02650</name>
</gene>
<evidence type="ECO:0000313" key="3">
    <source>
        <dbReference type="EMBL" id="MEE8657916.1"/>
    </source>
</evidence>
<dbReference type="Proteomes" id="UP001312908">
    <property type="component" value="Unassembled WGS sequence"/>
</dbReference>
<evidence type="ECO:0000313" key="4">
    <source>
        <dbReference type="Proteomes" id="UP001312908"/>
    </source>
</evidence>
<feature type="transmembrane region" description="Helical" evidence="2">
    <location>
        <begin position="115"/>
        <end position="133"/>
    </location>
</feature>
<evidence type="ECO:0000256" key="1">
    <source>
        <dbReference type="SAM" id="Coils"/>
    </source>
</evidence>
<keyword evidence="4" id="KW-1185">Reference proteome</keyword>
<keyword evidence="2" id="KW-0472">Membrane</keyword>
<protein>
    <submittedName>
        <fullName evidence="3">Uncharacterized protein</fullName>
    </submittedName>
</protein>
<keyword evidence="2" id="KW-1133">Transmembrane helix</keyword>
<evidence type="ECO:0000256" key="2">
    <source>
        <dbReference type="SAM" id="Phobius"/>
    </source>
</evidence>
<proteinExistence type="predicted"/>
<name>A0ABU7U0S7_9PROT</name>
<accession>A0ABU7U0S7</accession>
<keyword evidence="2" id="KW-0812">Transmembrane</keyword>
<keyword evidence="1" id="KW-0175">Coiled coil</keyword>
<feature type="coiled-coil region" evidence="1">
    <location>
        <begin position="41"/>
        <end position="82"/>
    </location>
</feature>